<dbReference type="InterPro" id="IPR050351">
    <property type="entry name" value="BphY/WalK/GraS-like"/>
</dbReference>
<dbReference type="SMART" id="SM00387">
    <property type="entry name" value="HATPase_c"/>
    <property type="match status" value="1"/>
</dbReference>
<dbReference type="GO" id="GO:0030295">
    <property type="term" value="F:protein kinase activator activity"/>
    <property type="evidence" value="ECO:0007669"/>
    <property type="project" value="TreeGrafter"/>
</dbReference>
<dbReference type="GO" id="GO:0007234">
    <property type="term" value="P:osmosensory signaling via phosphorelay pathway"/>
    <property type="evidence" value="ECO:0007669"/>
    <property type="project" value="TreeGrafter"/>
</dbReference>
<keyword evidence="8" id="KW-0472">Membrane</keyword>
<comment type="caution">
    <text evidence="11">The sequence shown here is derived from an EMBL/GenBank/DDBJ whole genome shotgun (WGS) entry which is preliminary data.</text>
</comment>
<dbReference type="Pfam" id="PF02518">
    <property type="entry name" value="HATPase_c"/>
    <property type="match status" value="1"/>
</dbReference>
<dbReference type="AlphaFoldDB" id="A0A4Q1K5Y4"/>
<keyword evidence="7" id="KW-0902">Two-component regulatory system</keyword>
<evidence type="ECO:0000256" key="4">
    <source>
        <dbReference type="ARBA" id="ARBA00022741"/>
    </source>
</evidence>
<evidence type="ECO:0000256" key="2">
    <source>
        <dbReference type="ARBA" id="ARBA00012438"/>
    </source>
</evidence>
<name>A0A4Q1K5Y4_9FLAO</name>
<dbReference type="Pfam" id="PF13181">
    <property type="entry name" value="TPR_8"/>
    <property type="match status" value="1"/>
</dbReference>
<dbReference type="EMBL" id="SBKO01000001">
    <property type="protein sequence ID" value="RXR20584.1"/>
    <property type="molecule type" value="Genomic_DNA"/>
</dbReference>
<feature type="domain" description="Histidine kinase" evidence="10">
    <location>
        <begin position="354"/>
        <end position="567"/>
    </location>
</feature>
<keyword evidence="5 11" id="KW-0418">Kinase</keyword>
<dbReference type="InterPro" id="IPR005467">
    <property type="entry name" value="His_kinase_dom"/>
</dbReference>
<dbReference type="InterPro" id="IPR019734">
    <property type="entry name" value="TPR_rpt"/>
</dbReference>
<feature type="chain" id="PRO_5020884830" description="histidine kinase" evidence="9">
    <location>
        <begin position="20"/>
        <end position="572"/>
    </location>
</feature>
<sequence>MIKKALLVFFLFATNTILSQEFTQRLRVFNRHFIDNIKIQQHDSVSFYLRIFLANDDLTPYESQMGYFNQGVFLNSIARTKEAIISYEKSLSFSTGSEKSIRNGKICKCNLSDAYFTEKNYEKAHFYAQSIINEPVVLKDPNSYINLYTITGYYNFLKLEYDKSLHNYDLAEKKAKKEMPCKLPEIYLKRAKVYSRINNFYKAKKTIDQSLKICDSCNDNNARINSLKALREILTENGKYEEANAIFNKVDELYKTDEIRVRNKKVDSLETIFKTKLKEAQNISLKKTNIQKEKENKTQRLIILATIIGIFILGLLLFYVIKLSKKEKESNHLLTKQKLDLERLNLLNQKIFSVISHDFKGPMINLELLLKLDAKKMVSEAEYTLQKQKLSNDLTQANLIMDNLLGWAKNELRITVNTSQEANTYEACEAINKQLNYIFEEKNISLINEIPKDNSISISQDVLLIIFRNLISNALKFSFKDNDIIVSFNKNTNTYSVQDFGTGIPKNQLQKIFHTQTEATVGTNNEIGFGLGLNFVHEIIKQNNGTIWIESIENEGTIVYFKINGNPLTDNL</sequence>
<evidence type="ECO:0000256" key="1">
    <source>
        <dbReference type="ARBA" id="ARBA00000085"/>
    </source>
</evidence>
<evidence type="ECO:0000313" key="12">
    <source>
        <dbReference type="Proteomes" id="UP000290283"/>
    </source>
</evidence>
<dbReference type="InterPro" id="IPR003594">
    <property type="entry name" value="HATPase_dom"/>
</dbReference>
<evidence type="ECO:0000256" key="5">
    <source>
        <dbReference type="ARBA" id="ARBA00022777"/>
    </source>
</evidence>
<organism evidence="11 12">
    <name type="scientific">Flavobacterium amnicola</name>
    <dbReference type="NCBI Taxonomy" id="2506422"/>
    <lineage>
        <taxon>Bacteria</taxon>
        <taxon>Pseudomonadati</taxon>
        <taxon>Bacteroidota</taxon>
        <taxon>Flavobacteriia</taxon>
        <taxon>Flavobacteriales</taxon>
        <taxon>Flavobacteriaceae</taxon>
        <taxon>Flavobacterium</taxon>
    </lineage>
</organism>
<gene>
    <name evidence="11" type="ORF">EQG63_01230</name>
</gene>
<keyword evidence="8" id="KW-0812">Transmembrane</keyword>
<evidence type="ECO:0000256" key="9">
    <source>
        <dbReference type="SAM" id="SignalP"/>
    </source>
</evidence>
<dbReference type="OrthoDB" id="9810447at2"/>
<protein>
    <recommendedName>
        <fullName evidence="2">histidine kinase</fullName>
        <ecNumber evidence="2">2.7.13.3</ecNumber>
    </recommendedName>
</protein>
<keyword evidence="12" id="KW-1185">Reference proteome</keyword>
<evidence type="ECO:0000256" key="7">
    <source>
        <dbReference type="ARBA" id="ARBA00023012"/>
    </source>
</evidence>
<evidence type="ECO:0000256" key="3">
    <source>
        <dbReference type="ARBA" id="ARBA00022679"/>
    </source>
</evidence>
<proteinExistence type="predicted"/>
<evidence type="ECO:0000256" key="6">
    <source>
        <dbReference type="ARBA" id="ARBA00022840"/>
    </source>
</evidence>
<dbReference type="InterPro" id="IPR036890">
    <property type="entry name" value="HATPase_C_sf"/>
</dbReference>
<feature type="transmembrane region" description="Helical" evidence="8">
    <location>
        <begin position="301"/>
        <end position="321"/>
    </location>
</feature>
<dbReference type="GO" id="GO:0005524">
    <property type="term" value="F:ATP binding"/>
    <property type="evidence" value="ECO:0007669"/>
    <property type="project" value="UniProtKB-KW"/>
</dbReference>
<evidence type="ECO:0000256" key="8">
    <source>
        <dbReference type="SAM" id="Phobius"/>
    </source>
</evidence>
<reference evidence="12" key="1">
    <citation type="submission" date="2019-01" db="EMBL/GenBank/DDBJ databases">
        <title>Cytophagaceae bacterium strain CAR-16.</title>
        <authorList>
            <person name="Chen W.-M."/>
        </authorList>
    </citation>
    <scope>NUCLEOTIDE SEQUENCE [LARGE SCALE GENOMIC DNA]</scope>
    <source>
        <strain evidence="12">LLJ-11</strain>
    </source>
</reference>
<dbReference type="SUPFAM" id="SSF55874">
    <property type="entry name" value="ATPase domain of HSP90 chaperone/DNA topoisomerase II/histidine kinase"/>
    <property type="match status" value="1"/>
</dbReference>
<evidence type="ECO:0000259" key="10">
    <source>
        <dbReference type="PROSITE" id="PS50109"/>
    </source>
</evidence>
<keyword evidence="8" id="KW-1133">Transmembrane helix</keyword>
<dbReference type="EC" id="2.7.13.3" evidence="2"/>
<dbReference type="PANTHER" id="PTHR42878:SF7">
    <property type="entry name" value="SENSOR HISTIDINE KINASE GLRK"/>
    <property type="match status" value="1"/>
</dbReference>
<dbReference type="InterPro" id="IPR011990">
    <property type="entry name" value="TPR-like_helical_dom_sf"/>
</dbReference>
<dbReference type="RefSeq" id="WP_129433560.1">
    <property type="nucleotide sequence ID" value="NZ_SBKO01000001.1"/>
</dbReference>
<dbReference type="PANTHER" id="PTHR42878">
    <property type="entry name" value="TWO-COMPONENT HISTIDINE KINASE"/>
    <property type="match status" value="1"/>
</dbReference>
<dbReference type="SUPFAM" id="SSF81901">
    <property type="entry name" value="HCP-like"/>
    <property type="match status" value="1"/>
</dbReference>
<dbReference type="GO" id="GO:0004673">
    <property type="term" value="F:protein histidine kinase activity"/>
    <property type="evidence" value="ECO:0007669"/>
    <property type="project" value="UniProtKB-EC"/>
</dbReference>
<feature type="signal peptide" evidence="9">
    <location>
        <begin position="1"/>
        <end position="19"/>
    </location>
</feature>
<keyword evidence="9" id="KW-0732">Signal</keyword>
<dbReference type="Gene3D" id="1.25.40.10">
    <property type="entry name" value="Tetratricopeptide repeat domain"/>
    <property type="match status" value="1"/>
</dbReference>
<dbReference type="PROSITE" id="PS50109">
    <property type="entry name" value="HIS_KIN"/>
    <property type="match status" value="1"/>
</dbReference>
<accession>A0A4Q1K5Y4</accession>
<dbReference type="GO" id="GO:0000156">
    <property type="term" value="F:phosphorelay response regulator activity"/>
    <property type="evidence" value="ECO:0007669"/>
    <property type="project" value="TreeGrafter"/>
</dbReference>
<dbReference type="Gene3D" id="3.30.565.10">
    <property type="entry name" value="Histidine kinase-like ATPase, C-terminal domain"/>
    <property type="match status" value="1"/>
</dbReference>
<dbReference type="Proteomes" id="UP000290283">
    <property type="component" value="Unassembled WGS sequence"/>
</dbReference>
<evidence type="ECO:0000313" key="11">
    <source>
        <dbReference type="EMBL" id="RXR20584.1"/>
    </source>
</evidence>
<keyword evidence="6" id="KW-0067">ATP-binding</keyword>
<dbReference type="CDD" id="cd00075">
    <property type="entry name" value="HATPase"/>
    <property type="match status" value="1"/>
</dbReference>
<keyword evidence="4" id="KW-0547">Nucleotide-binding</keyword>
<keyword evidence="3" id="KW-0808">Transferase</keyword>
<comment type="catalytic activity">
    <reaction evidence="1">
        <text>ATP + protein L-histidine = ADP + protein N-phospho-L-histidine.</text>
        <dbReference type="EC" id="2.7.13.3"/>
    </reaction>
</comment>